<evidence type="ECO:0000259" key="17">
    <source>
        <dbReference type="Pfam" id="PF00593"/>
    </source>
</evidence>
<feature type="signal peptide" evidence="16">
    <location>
        <begin position="1"/>
        <end position="20"/>
    </location>
</feature>
<evidence type="ECO:0000256" key="8">
    <source>
        <dbReference type="ARBA" id="ARBA00023004"/>
    </source>
</evidence>
<evidence type="ECO:0000256" key="2">
    <source>
        <dbReference type="ARBA" id="ARBA00009810"/>
    </source>
</evidence>
<reference evidence="19" key="1">
    <citation type="submission" date="2020-05" db="EMBL/GenBank/DDBJ databases">
        <title>Chitinophaga laudate sp. nov., isolated from a tropical peat swamp.</title>
        <authorList>
            <person name="Goh C.B.S."/>
            <person name="Lee M.S."/>
            <person name="Parimannan S."/>
            <person name="Pasbakhsh P."/>
            <person name="Yule C.M."/>
            <person name="Rajandas H."/>
            <person name="Loke S."/>
            <person name="Croft L."/>
            <person name="Tan J.B.L."/>
        </authorList>
    </citation>
    <scope>NUCLEOTIDE SEQUENCE</scope>
    <source>
        <strain evidence="19">Mgbs1</strain>
    </source>
</reference>
<evidence type="ECO:0000256" key="12">
    <source>
        <dbReference type="ARBA" id="ARBA00023170"/>
    </source>
</evidence>
<organism evidence="19 20">
    <name type="scientific">Chitinophaga solisilvae</name>
    <dbReference type="NCBI Taxonomy" id="1233460"/>
    <lineage>
        <taxon>Bacteria</taxon>
        <taxon>Pseudomonadati</taxon>
        <taxon>Bacteroidota</taxon>
        <taxon>Chitinophagia</taxon>
        <taxon>Chitinophagales</taxon>
        <taxon>Chitinophagaceae</taxon>
        <taxon>Chitinophaga</taxon>
    </lineage>
</organism>
<dbReference type="EMBL" id="RIAR02000001">
    <property type="protein sequence ID" value="NSL87711.1"/>
    <property type="molecule type" value="Genomic_DNA"/>
</dbReference>
<keyword evidence="11 14" id="KW-0472">Membrane</keyword>
<dbReference type="Gene3D" id="2.40.170.20">
    <property type="entry name" value="TonB-dependent receptor, beta-barrel domain"/>
    <property type="match status" value="1"/>
</dbReference>
<evidence type="ECO:0000256" key="13">
    <source>
        <dbReference type="ARBA" id="ARBA00023237"/>
    </source>
</evidence>
<evidence type="ECO:0000256" key="9">
    <source>
        <dbReference type="ARBA" id="ARBA00023065"/>
    </source>
</evidence>
<dbReference type="CDD" id="cd01347">
    <property type="entry name" value="ligand_gated_channel"/>
    <property type="match status" value="1"/>
</dbReference>
<dbReference type="PROSITE" id="PS52016">
    <property type="entry name" value="TONB_DEPENDENT_REC_3"/>
    <property type="match status" value="1"/>
</dbReference>
<dbReference type="GO" id="GO:0009279">
    <property type="term" value="C:cell outer membrane"/>
    <property type="evidence" value="ECO:0007669"/>
    <property type="project" value="UniProtKB-SubCell"/>
</dbReference>
<evidence type="ECO:0000256" key="1">
    <source>
        <dbReference type="ARBA" id="ARBA00004571"/>
    </source>
</evidence>
<evidence type="ECO:0000256" key="16">
    <source>
        <dbReference type="SAM" id="SignalP"/>
    </source>
</evidence>
<comment type="caution">
    <text evidence="19">The sequence shown here is derived from an EMBL/GenBank/DDBJ whole genome shotgun (WGS) entry which is preliminary data.</text>
</comment>
<dbReference type="NCBIfam" id="TIGR01783">
    <property type="entry name" value="TonB-siderophor"/>
    <property type="match status" value="1"/>
</dbReference>
<dbReference type="InterPro" id="IPR037066">
    <property type="entry name" value="Plug_dom_sf"/>
</dbReference>
<evidence type="ECO:0000256" key="7">
    <source>
        <dbReference type="ARBA" id="ARBA00022729"/>
    </source>
</evidence>
<dbReference type="InterPro" id="IPR012910">
    <property type="entry name" value="Plug_dom"/>
</dbReference>
<name>A0A9Q5GSS2_9BACT</name>
<sequence length="698" mass="78207">MKKEVRFLLLFLIMASSVCAQQQPDSIRRMRLREVEVQEKKKRLRADSIPAGLRLEGSLIETPQNIVSVSSALVAEQGGLVMKDIVRNASGVHMGYNTNLFDGSATIFIRGFPAPTYVNGLLQRTTIDDAAIIEQVEFIKGPAGFLASAGEPGGTVNITTKVPLQRRVRSVEIAGGSFGMWRASVDLGSMIKTKGFSWRMNAAYQQERSFLDFLQTKKYVLAPVVQYNFSPRTSVLLEYNLLRASSAGGSGLNKVGTDEEIRHARIADNFAGDPGLPGSYGETQSVRFLFNHALSKSWKLVAQGRYTSTPAETWYLFSANQSPVNFINDTTRRLPVRNYSAGQVVASQLYVKGVFNTGTAIRHYLMTGVDFNYARDVYNYTTGQYSFYFDRRQPVYGLNTDSVRMLKAAADQVDENNWASAYAYDMIHVGEAWRINIGGRYTRNTRPGKELQQAFSPRLGITWLLRSNLSVYALYDQSFIPQTGSDFDKNLFKPLLGNDFELGVKGDWFNKRLSTTVTGYRIIKNNMLVADPEHRRFRKQIGQVKSTGVEVDVMGQITDRFTVSANYSYTDAVISKDTKPANVGTALPFMPQQNINTWLQYSVPVSAARLRLSLGQRTAIRPGTYTPDLYLPDYTLFDAGASWDAGKWYVRLVAENITNRRYFSSGDILIGSVYPDVKTTYYIDGTPINFKAFAGIRW</sequence>
<evidence type="ECO:0000259" key="18">
    <source>
        <dbReference type="Pfam" id="PF07715"/>
    </source>
</evidence>
<keyword evidence="6 14" id="KW-0812">Transmembrane</keyword>
<protein>
    <submittedName>
        <fullName evidence="19">TonB-dependent siderophore receptor</fullName>
    </submittedName>
</protein>
<dbReference type="PANTHER" id="PTHR32552:SF68">
    <property type="entry name" value="FERRICHROME OUTER MEMBRANE TRANSPORTER_PHAGE RECEPTOR"/>
    <property type="match status" value="1"/>
</dbReference>
<keyword evidence="3 14" id="KW-0813">Transport</keyword>
<keyword evidence="5" id="KW-0410">Iron transport</keyword>
<comment type="subcellular location">
    <subcellularLocation>
        <location evidence="1 14">Cell outer membrane</location>
        <topology evidence="1 14">Multi-pass membrane protein</topology>
    </subcellularLocation>
</comment>
<dbReference type="Pfam" id="PF07715">
    <property type="entry name" value="Plug"/>
    <property type="match status" value="1"/>
</dbReference>
<gene>
    <name evidence="19" type="ORF">ECE50_012760</name>
</gene>
<dbReference type="Pfam" id="PF00593">
    <property type="entry name" value="TonB_dep_Rec_b-barrel"/>
    <property type="match status" value="1"/>
</dbReference>
<dbReference type="GO" id="GO:0015891">
    <property type="term" value="P:siderophore transport"/>
    <property type="evidence" value="ECO:0007669"/>
    <property type="project" value="InterPro"/>
</dbReference>
<dbReference type="InterPro" id="IPR010105">
    <property type="entry name" value="TonB_sidphr_rcpt"/>
</dbReference>
<dbReference type="Gene3D" id="2.170.130.10">
    <property type="entry name" value="TonB-dependent receptor, plug domain"/>
    <property type="match status" value="1"/>
</dbReference>
<feature type="chain" id="PRO_5040240005" evidence="16">
    <location>
        <begin position="21"/>
        <end position="698"/>
    </location>
</feature>
<evidence type="ECO:0000256" key="15">
    <source>
        <dbReference type="RuleBase" id="RU003357"/>
    </source>
</evidence>
<keyword evidence="10 15" id="KW-0798">TonB box</keyword>
<keyword evidence="8" id="KW-0408">Iron</keyword>
<dbReference type="GO" id="GO:0038023">
    <property type="term" value="F:signaling receptor activity"/>
    <property type="evidence" value="ECO:0007669"/>
    <property type="project" value="InterPro"/>
</dbReference>
<accession>A0A9Q5GSS2</accession>
<evidence type="ECO:0000256" key="10">
    <source>
        <dbReference type="ARBA" id="ARBA00023077"/>
    </source>
</evidence>
<keyword evidence="12 19" id="KW-0675">Receptor</keyword>
<comment type="similarity">
    <text evidence="2 14 15">Belongs to the TonB-dependent receptor family.</text>
</comment>
<dbReference type="AlphaFoldDB" id="A0A9Q5GSS2"/>
<dbReference type="PANTHER" id="PTHR32552">
    <property type="entry name" value="FERRICHROME IRON RECEPTOR-RELATED"/>
    <property type="match status" value="1"/>
</dbReference>
<dbReference type="InterPro" id="IPR039426">
    <property type="entry name" value="TonB-dep_rcpt-like"/>
</dbReference>
<evidence type="ECO:0000256" key="4">
    <source>
        <dbReference type="ARBA" id="ARBA00022452"/>
    </source>
</evidence>
<evidence type="ECO:0000256" key="11">
    <source>
        <dbReference type="ARBA" id="ARBA00023136"/>
    </source>
</evidence>
<feature type="domain" description="TonB-dependent receptor plug" evidence="18">
    <location>
        <begin position="59"/>
        <end position="155"/>
    </location>
</feature>
<evidence type="ECO:0000256" key="5">
    <source>
        <dbReference type="ARBA" id="ARBA00022496"/>
    </source>
</evidence>
<keyword evidence="13 14" id="KW-0998">Cell outer membrane</keyword>
<keyword evidence="4 14" id="KW-1134">Transmembrane beta strand</keyword>
<dbReference type="Proteomes" id="UP000281028">
    <property type="component" value="Unassembled WGS sequence"/>
</dbReference>
<evidence type="ECO:0000256" key="3">
    <source>
        <dbReference type="ARBA" id="ARBA00022448"/>
    </source>
</evidence>
<keyword evidence="7 16" id="KW-0732">Signal</keyword>
<evidence type="ECO:0000313" key="20">
    <source>
        <dbReference type="Proteomes" id="UP000281028"/>
    </source>
</evidence>
<dbReference type="InterPro" id="IPR000531">
    <property type="entry name" value="Beta-barrel_TonB"/>
</dbReference>
<dbReference type="GO" id="GO:0015344">
    <property type="term" value="F:siderophore uptake transmembrane transporter activity"/>
    <property type="evidence" value="ECO:0007669"/>
    <property type="project" value="TreeGrafter"/>
</dbReference>
<keyword evidence="9" id="KW-0406">Ion transport</keyword>
<evidence type="ECO:0000256" key="6">
    <source>
        <dbReference type="ARBA" id="ARBA00022692"/>
    </source>
</evidence>
<feature type="domain" description="TonB-dependent receptor-like beta-barrel" evidence="17">
    <location>
        <begin position="251"/>
        <end position="656"/>
    </location>
</feature>
<dbReference type="SUPFAM" id="SSF56935">
    <property type="entry name" value="Porins"/>
    <property type="match status" value="1"/>
</dbReference>
<keyword evidence="20" id="KW-1185">Reference proteome</keyword>
<evidence type="ECO:0000256" key="14">
    <source>
        <dbReference type="PROSITE-ProRule" id="PRU01360"/>
    </source>
</evidence>
<dbReference type="InterPro" id="IPR036942">
    <property type="entry name" value="Beta-barrel_TonB_sf"/>
</dbReference>
<proteinExistence type="inferred from homology"/>
<evidence type="ECO:0000313" key="19">
    <source>
        <dbReference type="EMBL" id="NSL87711.1"/>
    </source>
</evidence>